<evidence type="ECO:0000256" key="1">
    <source>
        <dbReference type="ARBA" id="ARBA00009986"/>
    </source>
</evidence>
<dbReference type="AlphaFoldDB" id="W0V0Z8"/>
<feature type="active site" evidence="5">
    <location>
        <position position="231"/>
    </location>
</feature>
<dbReference type="Pfam" id="PF00171">
    <property type="entry name" value="Aldedh"/>
    <property type="match status" value="1"/>
</dbReference>
<dbReference type="eggNOG" id="COG1012">
    <property type="taxonomic scope" value="Bacteria"/>
</dbReference>
<dbReference type="RefSeq" id="WP_081905300.1">
    <property type="nucleotide sequence ID" value="NZ_BCTH01000004.1"/>
</dbReference>
<keyword evidence="8" id="KW-1185">Reference proteome</keyword>
<accession>W0V0Z8</accession>
<dbReference type="PANTHER" id="PTHR43570">
    <property type="entry name" value="ALDEHYDE DEHYDROGENASE"/>
    <property type="match status" value="1"/>
</dbReference>
<dbReference type="OrthoDB" id="6187633at2"/>
<dbReference type="Gene3D" id="3.40.309.10">
    <property type="entry name" value="Aldehyde Dehydrogenase, Chain A, domain 2"/>
    <property type="match status" value="1"/>
</dbReference>
<dbReference type="PIRSF" id="PIRSF036492">
    <property type="entry name" value="ALDH"/>
    <property type="match status" value="1"/>
</dbReference>
<evidence type="ECO:0000313" key="7">
    <source>
        <dbReference type="EMBL" id="CDG82494.1"/>
    </source>
</evidence>
<dbReference type="CDD" id="cd07134">
    <property type="entry name" value="ALDH_AlkH-like"/>
    <property type="match status" value="1"/>
</dbReference>
<dbReference type="STRING" id="1349767.GJA_1858"/>
<evidence type="ECO:0000256" key="2">
    <source>
        <dbReference type="ARBA" id="ARBA00023002"/>
    </source>
</evidence>
<dbReference type="InterPro" id="IPR016161">
    <property type="entry name" value="Ald_DH/histidinol_DH"/>
</dbReference>
<dbReference type="PANTHER" id="PTHR43570:SF20">
    <property type="entry name" value="ALDEHYDE DEHYDROGENASE ALDX-RELATED"/>
    <property type="match status" value="1"/>
</dbReference>
<keyword evidence="2 4" id="KW-0560">Oxidoreductase</keyword>
<dbReference type="InterPro" id="IPR016160">
    <property type="entry name" value="Ald_DH_CS_CYS"/>
</dbReference>
<name>W0V0Z8_9BURK</name>
<dbReference type="InterPro" id="IPR016163">
    <property type="entry name" value="Ald_DH_C"/>
</dbReference>
<dbReference type="InterPro" id="IPR012394">
    <property type="entry name" value="Aldehyde_DH_NAD(P)"/>
</dbReference>
<gene>
    <name evidence="7" type="ORF">GJA_1858</name>
</gene>
<reference evidence="7 8" key="1">
    <citation type="journal article" date="2015" name="Genome Announc.">
        <title>Genome Sequence of Mushroom Soft-Rot Pathogen Janthinobacterium agaricidamnosum.</title>
        <authorList>
            <person name="Graupner K."/>
            <person name="Lackner G."/>
            <person name="Hertweck C."/>
        </authorList>
    </citation>
    <scope>NUCLEOTIDE SEQUENCE [LARGE SCALE GENOMIC DNA]</scope>
    <source>
        <strain evidence="8">NBRC 102515 / DSM 9628</strain>
    </source>
</reference>
<protein>
    <recommendedName>
        <fullName evidence="4">Aldehyde dehydrogenase</fullName>
    </recommendedName>
</protein>
<organism evidence="7 8">
    <name type="scientific">Janthinobacterium agaricidamnosum NBRC 102515 = DSM 9628</name>
    <dbReference type="NCBI Taxonomy" id="1349767"/>
    <lineage>
        <taxon>Bacteria</taxon>
        <taxon>Pseudomonadati</taxon>
        <taxon>Pseudomonadota</taxon>
        <taxon>Betaproteobacteria</taxon>
        <taxon>Burkholderiales</taxon>
        <taxon>Oxalobacteraceae</taxon>
        <taxon>Janthinobacterium</taxon>
    </lineage>
</organism>
<keyword evidence="3" id="KW-0520">NAD</keyword>
<dbReference type="HOGENOM" id="CLU_005391_3_1_4"/>
<evidence type="ECO:0000256" key="5">
    <source>
        <dbReference type="PIRSR" id="PIRSR036492-1"/>
    </source>
</evidence>
<evidence type="ECO:0000256" key="4">
    <source>
        <dbReference type="PIRNR" id="PIRNR036492"/>
    </source>
</evidence>
<dbReference type="InterPro" id="IPR016162">
    <property type="entry name" value="Ald_DH_N"/>
</dbReference>
<dbReference type="GO" id="GO:0006081">
    <property type="term" value="P:aldehyde metabolic process"/>
    <property type="evidence" value="ECO:0007669"/>
    <property type="project" value="InterPro"/>
</dbReference>
<dbReference type="PROSITE" id="PS00070">
    <property type="entry name" value="ALDEHYDE_DEHYDR_CYS"/>
    <property type="match status" value="1"/>
</dbReference>
<dbReference type="GO" id="GO:0005737">
    <property type="term" value="C:cytoplasm"/>
    <property type="evidence" value="ECO:0007669"/>
    <property type="project" value="TreeGrafter"/>
</dbReference>
<feature type="domain" description="Aldehyde dehydrogenase" evidence="6">
    <location>
        <begin position="17"/>
        <end position="455"/>
    </location>
</feature>
<dbReference type="EMBL" id="HG322949">
    <property type="protein sequence ID" value="CDG82494.1"/>
    <property type="molecule type" value="Genomic_DNA"/>
</dbReference>
<dbReference type="KEGG" id="jag:GJA_1858"/>
<comment type="similarity">
    <text evidence="1 4">Belongs to the aldehyde dehydrogenase family.</text>
</comment>
<proteinExistence type="inferred from homology"/>
<dbReference type="FunFam" id="3.40.309.10:FF:000003">
    <property type="entry name" value="Aldehyde dehydrogenase"/>
    <property type="match status" value="1"/>
</dbReference>
<dbReference type="SUPFAM" id="SSF53720">
    <property type="entry name" value="ALDH-like"/>
    <property type="match status" value="1"/>
</dbReference>
<dbReference type="Gene3D" id="3.40.605.10">
    <property type="entry name" value="Aldehyde Dehydrogenase, Chain A, domain 1"/>
    <property type="match status" value="1"/>
</dbReference>
<evidence type="ECO:0000256" key="3">
    <source>
        <dbReference type="ARBA" id="ARBA00023027"/>
    </source>
</evidence>
<evidence type="ECO:0000313" key="8">
    <source>
        <dbReference type="Proteomes" id="UP000027604"/>
    </source>
</evidence>
<dbReference type="PATRIC" id="fig|1349767.4.peg.3630"/>
<dbReference type="GO" id="GO:0004029">
    <property type="term" value="F:aldehyde dehydrogenase (NAD+) activity"/>
    <property type="evidence" value="ECO:0007669"/>
    <property type="project" value="TreeGrafter"/>
</dbReference>
<dbReference type="Proteomes" id="UP000027604">
    <property type="component" value="Chromosome I"/>
</dbReference>
<feature type="active site" evidence="5">
    <location>
        <position position="265"/>
    </location>
</feature>
<sequence>MRTPDSNAHDFSASNNIGEADSARMAAVFASQQATALSWRGSSAAERAGRIRRLRVAMMAARQDFYDAFEQDYRKPPAEVEASEFMPVLEEMRHALGRLTRWMKPQKVWPTSTMLGTSAWVQYQPRGRVLIIAPWNYPLSLCFGPLVSALAAGNTVTVKPSEMTPAVSAVMARIIGQVFPANEVALFEGALATSRALLELPFDHIFFTGSAAVGKVVMAAAAHHLSSVTLELGGRSPTIVDQSADLTLAAETLMWGKFVNNGQTCVAPDHVYVHASVKEAFMTACIRVLQARYGPAGQQQHSPDLTRMINRRHTERIVALLDDALDRGARLRAGGNSDTAACYIAPTLLDNIPADAAILSEEIFGPLLPVIAYTDIEQVIGAINAGPKPLALYLWSREQARIGRVLQCTSSGGACINHCVVQFAHGNLPFGGINHSGIGNAHGLYGFKAFSHERAVLRSSPLMLVKLLFPPYTKRRLQWIRKTVDWLRLPML</sequence>
<dbReference type="InterPro" id="IPR015590">
    <property type="entry name" value="Aldehyde_DH_dom"/>
</dbReference>
<evidence type="ECO:0000259" key="6">
    <source>
        <dbReference type="Pfam" id="PF00171"/>
    </source>
</evidence>